<feature type="transmembrane region" description="Helical" evidence="1">
    <location>
        <begin position="286"/>
        <end position="304"/>
    </location>
</feature>
<keyword evidence="3" id="KW-0808">Transferase</keyword>
<dbReference type="PANTHER" id="PTHR23028:SF134">
    <property type="entry name" value="PUTATIVE (AFU_ORTHOLOGUE AFUA_4G08520)-RELATED"/>
    <property type="match status" value="1"/>
</dbReference>
<dbReference type="EMBL" id="JADZGI010000001">
    <property type="protein sequence ID" value="MBH0113253.1"/>
    <property type="molecule type" value="Genomic_DNA"/>
</dbReference>
<keyword evidence="4" id="KW-1185">Reference proteome</keyword>
<evidence type="ECO:0000256" key="1">
    <source>
        <dbReference type="SAM" id="Phobius"/>
    </source>
</evidence>
<feature type="transmembrane region" description="Helical" evidence="1">
    <location>
        <begin position="79"/>
        <end position="107"/>
    </location>
</feature>
<proteinExistence type="predicted"/>
<feature type="transmembrane region" description="Helical" evidence="1">
    <location>
        <begin position="143"/>
        <end position="165"/>
    </location>
</feature>
<comment type="caution">
    <text evidence="3">The sequence shown here is derived from an EMBL/GenBank/DDBJ whole genome shotgun (WGS) entry which is preliminary data.</text>
</comment>
<accession>A0A931HD24</accession>
<keyword evidence="1" id="KW-0472">Membrane</keyword>
<keyword evidence="3" id="KW-0012">Acyltransferase</keyword>
<dbReference type="Pfam" id="PF01757">
    <property type="entry name" value="Acyl_transf_3"/>
    <property type="match status" value="1"/>
</dbReference>
<organism evidence="3 4">
    <name type="scientific">Novosphingobium aureum</name>
    <dbReference type="NCBI Taxonomy" id="2792964"/>
    <lineage>
        <taxon>Bacteria</taxon>
        <taxon>Pseudomonadati</taxon>
        <taxon>Pseudomonadota</taxon>
        <taxon>Alphaproteobacteria</taxon>
        <taxon>Sphingomonadales</taxon>
        <taxon>Sphingomonadaceae</taxon>
        <taxon>Novosphingobium</taxon>
    </lineage>
</organism>
<feature type="transmembrane region" description="Helical" evidence="1">
    <location>
        <begin position="254"/>
        <end position="274"/>
    </location>
</feature>
<evidence type="ECO:0000313" key="3">
    <source>
        <dbReference type="EMBL" id="MBH0113253.1"/>
    </source>
</evidence>
<gene>
    <name evidence="3" type="ORF">I5E68_09875</name>
</gene>
<feature type="transmembrane region" description="Helical" evidence="1">
    <location>
        <begin position="7"/>
        <end position="25"/>
    </location>
</feature>
<dbReference type="InterPro" id="IPR002656">
    <property type="entry name" value="Acyl_transf_3_dom"/>
</dbReference>
<feature type="domain" description="Acyltransferase 3" evidence="2">
    <location>
        <begin position="7"/>
        <end position="299"/>
    </location>
</feature>
<dbReference type="Proteomes" id="UP000617634">
    <property type="component" value="Unassembled WGS sequence"/>
</dbReference>
<feature type="transmembrane region" description="Helical" evidence="1">
    <location>
        <begin position="37"/>
        <end position="58"/>
    </location>
</feature>
<dbReference type="AlphaFoldDB" id="A0A931HD24"/>
<keyword evidence="1" id="KW-0812">Transmembrane</keyword>
<dbReference type="InterPro" id="IPR050879">
    <property type="entry name" value="Acyltransferase_3"/>
</dbReference>
<protein>
    <submittedName>
        <fullName evidence="3">Acyltransferase</fullName>
    </submittedName>
</protein>
<feature type="transmembrane region" description="Helical" evidence="1">
    <location>
        <begin position="229"/>
        <end position="247"/>
    </location>
</feature>
<evidence type="ECO:0000313" key="4">
    <source>
        <dbReference type="Proteomes" id="UP000617634"/>
    </source>
</evidence>
<feature type="transmembrane region" description="Helical" evidence="1">
    <location>
        <begin position="202"/>
        <end position="223"/>
    </location>
</feature>
<sequence length="319" mass="34383">MNDQRMIGLDALRGIAAFAVLGFHVDAKFGGFEAFARGYLAVDLFFMLSGFVLDMAYAGHMEFRRFIVARIKRVWPTMAVGAMLGFIVFAVQGVVLPLNLVATLLFLPLFTPIDVAFVLNRCAWSIFFELVANGAHALVFRRLSTIILVALTVACFAVVAALSAKTSLEVVGARSNSFFYGFARVGFSYLGGILLSRFSSDLRIPAVQGGLFIFPAVVIALALCSAPSVFDAAVVASINPLVIVILARSKDWSNAALSALGQISFPLYAVHYPILQGCIALGWNAYQAMAASLVFAACVAYFSARLAQRSDHRVPLEST</sequence>
<dbReference type="GO" id="GO:0016747">
    <property type="term" value="F:acyltransferase activity, transferring groups other than amino-acyl groups"/>
    <property type="evidence" value="ECO:0007669"/>
    <property type="project" value="InterPro"/>
</dbReference>
<dbReference type="PANTHER" id="PTHR23028">
    <property type="entry name" value="ACETYLTRANSFERASE"/>
    <property type="match status" value="1"/>
</dbReference>
<evidence type="ECO:0000259" key="2">
    <source>
        <dbReference type="Pfam" id="PF01757"/>
    </source>
</evidence>
<keyword evidence="1" id="KW-1133">Transmembrane helix</keyword>
<feature type="transmembrane region" description="Helical" evidence="1">
    <location>
        <begin position="177"/>
        <end position="195"/>
    </location>
</feature>
<reference evidence="3" key="1">
    <citation type="submission" date="2020-11" db="EMBL/GenBank/DDBJ databases">
        <title>Novosphingobium aureum sp. nov., a marine bacterium isolated from sediment of a salt flat.</title>
        <authorList>
            <person name="Yoo Y."/>
            <person name="Kim J.-J."/>
        </authorList>
    </citation>
    <scope>NUCLEOTIDE SEQUENCE</scope>
    <source>
        <strain evidence="3">YJ-S2-02</strain>
    </source>
</reference>
<name>A0A931HD24_9SPHN</name>